<keyword evidence="1" id="KW-0472">Membrane</keyword>
<dbReference type="Pfam" id="PF09834">
    <property type="entry name" value="DUF2061"/>
    <property type="match status" value="1"/>
</dbReference>
<dbReference type="EMBL" id="AOIN01000023">
    <property type="protein sequence ID" value="ELZ04808.1"/>
    <property type="molecule type" value="Genomic_DNA"/>
</dbReference>
<proteinExistence type="predicted"/>
<feature type="transmembrane region" description="Helical" evidence="1">
    <location>
        <begin position="25"/>
        <end position="43"/>
    </location>
</feature>
<evidence type="ECO:0000313" key="4">
    <source>
        <dbReference type="Proteomes" id="UP000011693"/>
    </source>
</evidence>
<sequence length="81" mass="8777">MQSLTPSIISHGALQAHSRTLVKTLTYRLLMVLVTITVAFLVTGNGSDAVNIGIAANLLKTGTYYGYERLWAHISWGLDDG</sequence>
<evidence type="ECO:0000259" key="2">
    <source>
        <dbReference type="Pfam" id="PF09834"/>
    </source>
</evidence>
<dbReference type="AlphaFoldDB" id="M0B3I9"/>
<keyword evidence="1" id="KW-1133">Transmembrane helix</keyword>
<gene>
    <name evidence="3" type="ORF">C482_03401</name>
</gene>
<comment type="caution">
    <text evidence="3">The sequence shown here is derived from an EMBL/GenBank/DDBJ whole genome shotgun (WGS) entry which is preliminary data.</text>
</comment>
<dbReference type="OrthoDB" id="322944at2157"/>
<keyword evidence="1" id="KW-0812">Transmembrane</keyword>
<dbReference type="PATRIC" id="fig|1227492.4.peg.661"/>
<evidence type="ECO:0000313" key="3">
    <source>
        <dbReference type="EMBL" id="ELZ04808.1"/>
    </source>
</evidence>
<feature type="domain" description="DUF2061" evidence="2">
    <location>
        <begin position="21"/>
        <end position="72"/>
    </location>
</feature>
<reference evidence="3 4" key="1">
    <citation type="journal article" date="2014" name="PLoS Genet.">
        <title>Phylogenetically driven sequencing of extremely halophilic archaea reveals strategies for static and dynamic osmo-response.</title>
        <authorList>
            <person name="Becker E.A."/>
            <person name="Seitzer P.M."/>
            <person name="Tritt A."/>
            <person name="Larsen D."/>
            <person name="Krusor M."/>
            <person name="Yao A.I."/>
            <person name="Wu D."/>
            <person name="Madern D."/>
            <person name="Eisen J.A."/>
            <person name="Darling A.E."/>
            <person name="Facciotti M.T."/>
        </authorList>
    </citation>
    <scope>NUCLEOTIDE SEQUENCE [LARGE SCALE GENOMIC DNA]</scope>
    <source>
        <strain evidence="3 4">JCM 10990</strain>
    </source>
</reference>
<dbReference type="RefSeq" id="WP_006166075.1">
    <property type="nucleotide sequence ID" value="NZ_AOIN01000023.1"/>
</dbReference>
<organism evidence="3 4">
    <name type="scientific">Natrialba chahannaoensis JCM 10990</name>
    <dbReference type="NCBI Taxonomy" id="1227492"/>
    <lineage>
        <taxon>Archaea</taxon>
        <taxon>Methanobacteriati</taxon>
        <taxon>Methanobacteriota</taxon>
        <taxon>Stenosarchaea group</taxon>
        <taxon>Halobacteria</taxon>
        <taxon>Halobacteriales</taxon>
        <taxon>Natrialbaceae</taxon>
        <taxon>Natrialba</taxon>
    </lineage>
</organism>
<dbReference type="Proteomes" id="UP000011693">
    <property type="component" value="Unassembled WGS sequence"/>
</dbReference>
<dbReference type="InterPro" id="IPR018638">
    <property type="entry name" value="DUF2061_membrane"/>
</dbReference>
<evidence type="ECO:0000256" key="1">
    <source>
        <dbReference type="SAM" id="Phobius"/>
    </source>
</evidence>
<accession>M0B3I9</accession>
<protein>
    <recommendedName>
        <fullName evidence="2">DUF2061 domain-containing protein</fullName>
    </recommendedName>
</protein>
<keyword evidence="4" id="KW-1185">Reference proteome</keyword>
<dbReference type="STRING" id="1227492.C482_03401"/>
<name>M0B3I9_9EURY</name>